<evidence type="ECO:0000313" key="3">
    <source>
        <dbReference type="EnsemblMetazoa" id="GMOY012238-PA"/>
    </source>
</evidence>
<keyword evidence="1" id="KW-0472">Membrane</keyword>
<reference evidence="3" key="3">
    <citation type="submission" date="2014-03" db="EMBL/GenBank/DDBJ databases">
        <title>Genome Sequence of the Tsetse Fly (Glossina morsitans): Vector of African Trypanosomiasis.</title>
        <authorList>
            <person name="Lawson D."/>
        </authorList>
    </citation>
    <scope>NUCLEOTIDE SEQUENCE [LARGE SCALE GENOMIC DNA]</scope>
    <source>
        <strain evidence="3">Yale</strain>
    </source>
</reference>
<accession>D3TSG6</accession>
<evidence type="ECO:0000313" key="2">
    <source>
        <dbReference type="EMBL" id="ADD20644.1"/>
    </source>
</evidence>
<feature type="transmembrane region" description="Helical" evidence="1">
    <location>
        <begin position="35"/>
        <end position="52"/>
    </location>
</feature>
<proteinExistence type="evidence at transcript level"/>
<reference evidence="3 4" key="4">
    <citation type="submission" date="2014-03" db="EMBL/GenBank/DDBJ databases">
        <title>Genome Sequence of the Tsetse Fly (Glossina morsitans): Vector of African Trypanosomiasis.</title>
        <authorList>
            <consortium name="International Glossina Genome Initiative W.H.O."/>
            <person name="Lawson D."/>
        </authorList>
    </citation>
    <scope>NUCLEOTIDE SEQUENCE [LARGE SCALE GENOMIC DNA]</scope>
    <source>
        <strain evidence="3 4">Yale</strain>
    </source>
</reference>
<keyword evidence="1" id="KW-0812">Transmembrane</keyword>
<evidence type="ECO:0000256" key="1">
    <source>
        <dbReference type="SAM" id="Phobius"/>
    </source>
</evidence>
<reference evidence="3" key="5">
    <citation type="submission" date="2016-07" db="UniProtKB">
        <authorList>
            <consortium name="VectorBase"/>
        </authorList>
    </citation>
    <scope>IDENTIFICATION</scope>
    <source>
        <strain evidence="3">Yale</strain>
    </source>
</reference>
<feature type="transmembrane region" description="Helical" evidence="1">
    <location>
        <begin position="6"/>
        <end position="23"/>
    </location>
</feature>
<dbReference type="EnsemblMetazoa" id="GMOY012238-RA">
    <property type="protein sequence ID" value="GMOY012238-PA"/>
    <property type="gene ID" value="GMOY012238"/>
</dbReference>
<dbReference type="Proteomes" id="UP000092444">
    <property type="component" value="Unassembled WGS sequence"/>
</dbReference>
<dbReference type="EMBL" id="CCAG010008844">
    <property type="status" value="NOT_ANNOTATED_CDS"/>
    <property type="molecule type" value="Genomic_DNA"/>
</dbReference>
<dbReference type="VEuPathDB" id="VectorBase:GMOY012238"/>
<keyword evidence="4" id="KW-1185">Reference proteome</keyword>
<reference evidence="2" key="1">
    <citation type="journal article" date="2010" name="BMC Genomics">
        <title>An insight into the sialome of Glossina morsitans morsitans.</title>
        <authorList>
            <person name="Alves-Silva J."/>
            <person name="Ribeiro J.M."/>
            <person name="Van Den Abbeele J."/>
            <person name="Attardo G."/>
            <person name="Hao Z."/>
            <person name="Haines L.R."/>
            <person name="Soares M.B."/>
            <person name="Berriman M."/>
            <person name="Aksoy S."/>
            <person name="Lehane M.J."/>
        </authorList>
    </citation>
    <scope>NUCLEOTIDE SEQUENCE</scope>
    <source>
        <tissue evidence="2">Salivary gland</tissue>
    </source>
</reference>
<reference evidence="3" key="6">
    <citation type="submission" date="2020-05" db="UniProtKB">
        <authorList>
            <consortium name="EnsemblMetazoa"/>
        </authorList>
    </citation>
    <scope>IDENTIFICATION</scope>
    <source>
        <strain evidence="3">Yale</strain>
    </source>
</reference>
<name>D3TSG6_GLOMM</name>
<sequence>MRVWFFIYGKFSLKAVSFVTFFLSQMQSFSKMLSLYSVFFFIIFKIHFSFFFTKRDEIHFLYITDFT</sequence>
<organism evidence="2">
    <name type="scientific">Glossina morsitans morsitans</name>
    <name type="common">Savannah tsetse fly</name>
    <dbReference type="NCBI Taxonomy" id="37546"/>
    <lineage>
        <taxon>Eukaryota</taxon>
        <taxon>Metazoa</taxon>
        <taxon>Ecdysozoa</taxon>
        <taxon>Arthropoda</taxon>
        <taxon>Hexapoda</taxon>
        <taxon>Insecta</taxon>
        <taxon>Pterygota</taxon>
        <taxon>Neoptera</taxon>
        <taxon>Endopterygota</taxon>
        <taxon>Diptera</taxon>
        <taxon>Brachycera</taxon>
        <taxon>Muscomorpha</taxon>
        <taxon>Hippoboscoidea</taxon>
        <taxon>Glossinidae</taxon>
        <taxon>Glossina</taxon>
    </lineage>
</organism>
<evidence type="ECO:0000313" key="4">
    <source>
        <dbReference type="Proteomes" id="UP000092444"/>
    </source>
</evidence>
<reference evidence="2" key="2">
    <citation type="submission" date="2010-01" db="EMBL/GenBank/DDBJ databases">
        <authorList>
            <consortium name="International Glossina Genome Initiative"/>
            <person name="da Silva J."/>
            <person name="Ribeiro J.M.C."/>
            <person name="Abbeele J.V."/>
            <person name="Attardo G."/>
            <person name="Hao Z."/>
            <person name="Haines L.R."/>
            <person name="Soares M.B."/>
            <person name="Berriman M."/>
            <person name="Aksoy S."/>
            <person name="Lehane M.J."/>
        </authorList>
    </citation>
    <scope>NUCLEOTIDE SEQUENCE</scope>
    <source>
        <tissue evidence="2">Salivary gland</tissue>
    </source>
</reference>
<protein>
    <submittedName>
        <fullName evidence="2 3">Hypothetical secreted peptide</fullName>
    </submittedName>
</protein>
<keyword evidence="1" id="KW-1133">Transmembrane helix</keyword>
<dbReference type="EMBL" id="EZ424368">
    <property type="protein sequence ID" value="ADD20644.1"/>
    <property type="molecule type" value="mRNA"/>
</dbReference>
<dbReference type="AlphaFoldDB" id="D3TSG6"/>